<gene>
    <name evidence="2" type="ORF">ACFOZ5_02390</name>
</gene>
<evidence type="ECO:0000313" key="3">
    <source>
        <dbReference type="Proteomes" id="UP001595798"/>
    </source>
</evidence>
<keyword evidence="1" id="KW-0732">Signal</keyword>
<name>A0ABV8QED3_9GAMM</name>
<accession>A0ABV8QED3</accession>
<proteinExistence type="predicted"/>
<evidence type="ECO:0000313" key="2">
    <source>
        <dbReference type="EMBL" id="MFC4257875.1"/>
    </source>
</evidence>
<dbReference type="EMBL" id="JBHSDI010000001">
    <property type="protein sequence ID" value="MFC4257875.1"/>
    <property type="molecule type" value="Genomic_DNA"/>
</dbReference>
<reference evidence="3" key="1">
    <citation type="journal article" date="2019" name="Int. J. Syst. Evol. Microbiol.">
        <title>The Global Catalogue of Microorganisms (GCM) 10K type strain sequencing project: providing services to taxonomists for standard genome sequencing and annotation.</title>
        <authorList>
            <consortium name="The Broad Institute Genomics Platform"/>
            <consortium name="The Broad Institute Genome Sequencing Center for Infectious Disease"/>
            <person name="Wu L."/>
            <person name="Ma J."/>
        </authorList>
    </citation>
    <scope>NUCLEOTIDE SEQUENCE [LARGE SCALE GENOMIC DNA]</scope>
    <source>
        <strain evidence="3">CECT 7297</strain>
    </source>
</reference>
<dbReference type="Proteomes" id="UP001595798">
    <property type="component" value="Unassembled WGS sequence"/>
</dbReference>
<protein>
    <submittedName>
        <fullName evidence="2">Uncharacterized protein</fullName>
    </submittedName>
</protein>
<feature type="chain" id="PRO_5046870954" evidence="1">
    <location>
        <begin position="21"/>
        <end position="233"/>
    </location>
</feature>
<sequence>MTKLLLSIALVMLAGSHALAAERKPLEDVPTDDLTQDIQFTPKGAGDDHASLVWWIPTEFWESVMSRDTVSSAADKQAAIDALSGVSILGIVQADITQLGAFRFYPKQEIGDTMRVTYTPEGGDPITLTPMTELDSDLQIMLGTFRPILANAIGNMGSNLHFYVYDDEQAGSDRLLDPYKPGELKVELTKRNGDSIHGSVEMPLNSLFVPRKCPNGKDAHISWEYCPWSGEKL</sequence>
<organism evidence="2 3">
    <name type="scientific">Marinobacter lacisalsi</name>
    <dbReference type="NCBI Taxonomy" id="475979"/>
    <lineage>
        <taxon>Bacteria</taxon>
        <taxon>Pseudomonadati</taxon>
        <taxon>Pseudomonadota</taxon>
        <taxon>Gammaproteobacteria</taxon>
        <taxon>Pseudomonadales</taxon>
        <taxon>Marinobacteraceae</taxon>
        <taxon>Marinobacter</taxon>
    </lineage>
</organism>
<keyword evidence="3" id="KW-1185">Reference proteome</keyword>
<evidence type="ECO:0000256" key="1">
    <source>
        <dbReference type="SAM" id="SignalP"/>
    </source>
</evidence>
<feature type="signal peptide" evidence="1">
    <location>
        <begin position="1"/>
        <end position="20"/>
    </location>
</feature>
<comment type="caution">
    <text evidence="2">The sequence shown here is derived from an EMBL/GenBank/DDBJ whole genome shotgun (WGS) entry which is preliminary data.</text>
</comment>
<dbReference type="RefSeq" id="WP_379885140.1">
    <property type="nucleotide sequence ID" value="NZ_JBHSDI010000001.1"/>
</dbReference>